<evidence type="ECO:0000313" key="1">
    <source>
        <dbReference type="EMBL" id="ELU16903.1"/>
    </source>
</evidence>
<organism evidence="1">
    <name type="scientific">Capitella teleta</name>
    <name type="common">Polychaete worm</name>
    <dbReference type="NCBI Taxonomy" id="283909"/>
    <lineage>
        <taxon>Eukaryota</taxon>
        <taxon>Metazoa</taxon>
        <taxon>Spiralia</taxon>
        <taxon>Lophotrochozoa</taxon>
        <taxon>Annelida</taxon>
        <taxon>Polychaeta</taxon>
        <taxon>Sedentaria</taxon>
        <taxon>Scolecida</taxon>
        <taxon>Capitellidae</taxon>
        <taxon>Capitella</taxon>
    </lineage>
</organism>
<reference evidence="2" key="3">
    <citation type="submission" date="2015-06" db="UniProtKB">
        <authorList>
            <consortium name="EnsemblMetazoa"/>
        </authorList>
    </citation>
    <scope>IDENTIFICATION</scope>
</reference>
<evidence type="ECO:0000313" key="3">
    <source>
        <dbReference type="Proteomes" id="UP000014760"/>
    </source>
</evidence>
<dbReference type="EMBL" id="KB292835">
    <property type="protein sequence ID" value="ELU16903.1"/>
    <property type="molecule type" value="Genomic_DNA"/>
</dbReference>
<dbReference type="AlphaFoldDB" id="R7VDH6"/>
<gene>
    <name evidence="1" type="ORF">CAPTEDRAFT_195134</name>
</gene>
<keyword evidence="3" id="KW-1185">Reference proteome</keyword>
<sequence length="103" mass="11575">MWRPLVRAEPTTVSATSITSAWASEEVLARKTEKLTGLRFKSLTIASRPESRPEAFSFSVLHTKLHFVRNLVISGTSRETVDEAKPEFGRHSLRSHIAETAIR</sequence>
<dbReference type="EnsemblMetazoa" id="CapteT195134">
    <property type="protein sequence ID" value="CapteP195134"/>
    <property type="gene ID" value="CapteG195134"/>
</dbReference>
<dbReference type="EMBL" id="AMQN01004193">
    <property type="status" value="NOT_ANNOTATED_CDS"/>
    <property type="molecule type" value="Genomic_DNA"/>
</dbReference>
<evidence type="ECO:0000313" key="2">
    <source>
        <dbReference type="EnsemblMetazoa" id="CapteP195134"/>
    </source>
</evidence>
<dbReference type="Proteomes" id="UP000014760">
    <property type="component" value="Unassembled WGS sequence"/>
</dbReference>
<name>R7VDH6_CAPTE</name>
<protein>
    <submittedName>
        <fullName evidence="1 2">Uncharacterized protein</fullName>
    </submittedName>
</protein>
<reference evidence="3" key="1">
    <citation type="submission" date="2012-12" db="EMBL/GenBank/DDBJ databases">
        <authorList>
            <person name="Hellsten U."/>
            <person name="Grimwood J."/>
            <person name="Chapman J.A."/>
            <person name="Shapiro H."/>
            <person name="Aerts A."/>
            <person name="Otillar R.P."/>
            <person name="Terry A.Y."/>
            <person name="Boore J.L."/>
            <person name="Simakov O."/>
            <person name="Marletaz F."/>
            <person name="Cho S.-J."/>
            <person name="Edsinger-Gonzales E."/>
            <person name="Havlak P."/>
            <person name="Kuo D.-H."/>
            <person name="Larsson T."/>
            <person name="Lv J."/>
            <person name="Arendt D."/>
            <person name="Savage R."/>
            <person name="Osoegawa K."/>
            <person name="de Jong P."/>
            <person name="Lindberg D.R."/>
            <person name="Seaver E.C."/>
            <person name="Weisblat D.A."/>
            <person name="Putnam N.H."/>
            <person name="Grigoriev I.V."/>
            <person name="Rokhsar D.S."/>
        </authorList>
    </citation>
    <scope>NUCLEOTIDE SEQUENCE</scope>
    <source>
        <strain evidence="3">I ESC-2004</strain>
    </source>
</reference>
<dbReference type="HOGENOM" id="CLU_2266248_0_0_1"/>
<proteinExistence type="predicted"/>
<accession>R7VDH6</accession>
<reference evidence="1 3" key="2">
    <citation type="journal article" date="2013" name="Nature">
        <title>Insights into bilaterian evolution from three spiralian genomes.</title>
        <authorList>
            <person name="Simakov O."/>
            <person name="Marletaz F."/>
            <person name="Cho S.J."/>
            <person name="Edsinger-Gonzales E."/>
            <person name="Havlak P."/>
            <person name="Hellsten U."/>
            <person name="Kuo D.H."/>
            <person name="Larsson T."/>
            <person name="Lv J."/>
            <person name="Arendt D."/>
            <person name="Savage R."/>
            <person name="Osoegawa K."/>
            <person name="de Jong P."/>
            <person name="Grimwood J."/>
            <person name="Chapman J.A."/>
            <person name="Shapiro H."/>
            <person name="Aerts A."/>
            <person name="Otillar R.P."/>
            <person name="Terry A.Y."/>
            <person name="Boore J.L."/>
            <person name="Grigoriev I.V."/>
            <person name="Lindberg D.R."/>
            <person name="Seaver E.C."/>
            <person name="Weisblat D.A."/>
            <person name="Putnam N.H."/>
            <person name="Rokhsar D.S."/>
        </authorList>
    </citation>
    <scope>NUCLEOTIDE SEQUENCE</scope>
    <source>
        <strain evidence="1 3">I ESC-2004</strain>
    </source>
</reference>